<proteinExistence type="predicted"/>
<dbReference type="RefSeq" id="WP_159719208.1">
    <property type="nucleotide sequence ID" value="NZ_JAHSSG010000020.1"/>
</dbReference>
<evidence type="ECO:0000313" key="2">
    <source>
        <dbReference type="EMBL" id="MDE8565099.1"/>
    </source>
</evidence>
<reference evidence="2 3" key="1">
    <citation type="submission" date="2023-01" db="EMBL/GenBank/DDBJ databases">
        <title>Genome-based reclassification of Anoxybacillus geothermalis as a later heterotypic synonym of Anoxybacillus rupiensis.</title>
        <authorList>
            <person name="Inan Bektas K."/>
            <person name="Canakci S."/>
            <person name="Belduz A.A."/>
            <person name="Guler H.H."/>
        </authorList>
    </citation>
    <scope>NUCLEOTIDE SEQUENCE [LARGE SCALE GENOMIC DNA]</scope>
    <source>
        <strain evidence="2 3">DSM 17127</strain>
    </source>
</reference>
<feature type="transmembrane region" description="Helical" evidence="1">
    <location>
        <begin position="6"/>
        <end position="26"/>
    </location>
</feature>
<evidence type="ECO:0000313" key="3">
    <source>
        <dbReference type="Proteomes" id="UP001213979"/>
    </source>
</evidence>
<name>A0ABT5W6Z7_9BACL</name>
<keyword evidence="3" id="KW-1185">Reference proteome</keyword>
<gene>
    <name evidence="2" type="ORF">PNH38_14660</name>
</gene>
<comment type="caution">
    <text evidence="2">The sequence shown here is derived from an EMBL/GenBank/DDBJ whole genome shotgun (WGS) entry which is preliminary data.</text>
</comment>
<dbReference type="EMBL" id="JAQOTG010000017">
    <property type="protein sequence ID" value="MDE8565099.1"/>
    <property type="molecule type" value="Genomic_DNA"/>
</dbReference>
<protein>
    <submittedName>
        <fullName evidence="2">Uncharacterized protein</fullName>
    </submittedName>
</protein>
<dbReference type="Proteomes" id="UP001213979">
    <property type="component" value="Unassembled WGS sequence"/>
</dbReference>
<keyword evidence="1" id="KW-1133">Transmembrane helix</keyword>
<organism evidence="2 3">
    <name type="scientific">Anoxybacteroides rupiense</name>
    <dbReference type="NCBI Taxonomy" id="311460"/>
    <lineage>
        <taxon>Bacteria</taxon>
        <taxon>Bacillati</taxon>
        <taxon>Bacillota</taxon>
        <taxon>Bacilli</taxon>
        <taxon>Bacillales</taxon>
        <taxon>Anoxybacillaceae</taxon>
        <taxon>Anoxybacteroides</taxon>
    </lineage>
</organism>
<sequence>MNKFKLTIFAFIVGMCSFIIVFPYISDLINNYRTLKNPEVVTIKSGEYIVGDDIQQGIYDVEVISGKVKFMQRELSAKDRVLGVNLHNGEHVQIKGQGKVKLSPANFESIEMSKSGQYEIHHSGFYEIGLQLPEGEYVLSYKGKTDKEKPFVQILSSNNRDVLHTYDFHNKDIYKIPLKKGNILEINKFLFFESDDIVINLKPLY</sequence>
<keyword evidence="1" id="KW-0472">Membrane</keyword>
<keyword evidence="1" id="KW-0812">Transmembrane</keyword>
<accession>A0ABT5W6Z7</accession>
<evidence type="ECO:0000256" key="1">
    <source>
        <dbReference type="SAM" id="Phobius"/>
    </source>
</evidence>